<evidence type="ECO:0008006" key="3">
    <source>
        <dbReference type="Google" id="ProtNLM"/>
    </source>
</evidence>
<dbReference type="Proteomes" id="UP000481109">
    <property type="component" value="Unassembled WGS sequence"/>
</dbReference>
<comment type="caution">
    <text evidence="1">The sequence shown here is derived from an EMBL/GenBank/DDBJ whole genome shotgun (WGS) entry which is preliminary data.</text>
</comment>
<organism evidence="1 2">
    <name type="scientific">Streptomyces mesophilus</name>
    <dbReference type="NCBI Taxonomy" id="1775132"/>
    <lineage>
        <taxon>Bacteria</taxon>
        <taxon>Bacillati</taxon>
        <taxon>Actinomycetota</taxon>
        <taxon>Actinomycetes</taxon>
        <taxon>Kitasatosporales</taxon>
        <taxon>Streptomycetaceae</taxon>
        <taxon>Streptomyces</taxon>
    </lineage>
</organism>
<dbReference type="EMBL" id="JAAKZW010000213">
    <property type="protein sequence ID" value="NGO80383.1"/>
    <property type="molecule type" value="Genomic_DNA"/>
</dbReference>
<reference evidence="1 2" key="1">
    <citation type="submission" date="2020-02" db="EMBL/GenBank/DDBJ databases">
        <title>Whole-genome analyses of novel actinobacteria.</title>
        <authorList>
            <person name="Sahin N."/>
            <person name="Tokatli A."/>
        </authorList>
    </citation>
    <scope>NUCLEOTIDE SEQUENCE [LARGE SCALE GENOMIC DNA]</scope>
    <source>
        <strain evidence="1 2">YC504</strain>
    </source>
</reference>
<sequence>MAALRAALGQAPCVVYVAGEAGVGKSALVAAAAPQARVVRCGAGPGEDGGVLLGPGPLDGEVLAGPGPVVIEDLQWADAATLRRLRDCLAEPPAGMRLLLLYRPEELPVPGLPLGVAGSQAHTVSRTQLDLAPLTPEDVITWSRLPGDEARALHEASAGLPHVLADLLRSPASHGAPP</sequence>
<keyword evidence="2" id="KW-1185">Reference proteome</keyword>
<gene>
    <name evidence="1" type="ORF">G6045_32710</name>
</gene>
<proteinExistence type="predicted"/>
<accession>A0A6G4XT46</accession>
<name>A0A6G4XT46_9ACTN</name>
<feature type="non-terminal residue" evidence="1">
    <location>
        <position position="178"/>
    </location>
</feature>
<protein>
    <recommendedName>
        <fullName evidence="3">ATP-binding protein</fullName>
    </recommendedName>
</protein>
<dbReference type="AlphaFoldDB" id="A0A6G4XT46"/>
<evidence type="ECO:0000313" key="1">
    <source>
        <dbReference type="EMBL" id="NGO80383.1"/>
    </source>
</evidence>
<evidence type="ECO:0000313" key="2">
    <source>
        <dbReference type="Proteomes" id="UP000481109"/>
    </source>
</evidence>
<dbReference type="InterPro" id="IPR027417">
    <property type="entry name" value="P-loop_NTPase"/>
</dbReference>
<dbReference type="SUPFAM" id="SSF52540">
    <property type="entry name" value="P-loop containing nucleoside triphosphate hydrolases"/>
    <property type="match status" value="1"/>
</dbReference>